<evidence type="ECO:0008006" key="5">
    <source>
        <dbReference type="Google" id="ProtNLM"/>
    </source>
</evidence>
<feature type="compositionally biased region" description="Acidic residues" evidence="1">
    <location>
        <begin position="216"/>
        <end position="225"/>
    </location>
</feature>
<keyword evidence="2" id="KW-1133">Transmembrane helix</keyword>
<dbReference type="Proteomes" id="UP000606194">
    <property type="component" value="Unassembled WGS sequence"/>
</dbReference>
<dbReference type="CDD" id="cd00093">
    <property type="entry name" value="HTH_XRE"/>
    <property type="match status" value="1"/>
</dbReference>
<dbReference type="Pfam" id="PF10901">
    <property type="entry name" value="DUF2690"/>
    <property type="match status" value="1"/>
</dbReference>
<evidence type="ECO:0000256" key="1">
    <source>
        <dbReference type="SAM" id="MobiDB-lite"/>
    </source>
</evidence>
<evidence type="ECO:0000313" key="4">
    <source>
        <dbReference type="Proteomes" id="UP000606194"/>
    </source>
</evidence>
<accession>A0A918G0W5</accession>
<name>A0A918G0W5_9ACTN</name>
<feature type="compositionally biased region" description="Basic and acidic residues" evidence="1">
    <location>
        <begin position="282"/>
        <end position="299"/>
    </location>
</feature>
<dbReference type="AlphaFoldDB" id="A0A918G0W5"/>
<feature type="region of interest" description="Disordered" evidence="1">
    <location>
        <begin position="18"/>
        <end position="37"/>
    </location>
</feature>
<dbReference type="EMBL" id="BMTL01000029">
    <property type="protein sequence ID" value="GGS13007.1"/>
    <property type="molecule type" value="Genomic_DNA"/>
</dbReference>
<evidence type="ECO:0000313" key="3">
    <source>
        <dbReference type="EMBL" id="GGS13007.1"/>
    </source>
</evidence>
<dbReference type="InterPro" id="IPR001387">
    <property type="entry name" value="Cro/C1-type_HTH"/>
</dbReference>
<dbReference type="InterPro" id="IPR021224">
    <property type="entry name" value="DUF2690"/>
</dbReference>
<keyword evidence="4" id="KW-1185">Reference proteome</keyword>
<keyword evidence="2" id="KW-0812">Transmembrane</keyword>
<protein>
    <recommendedName>
        <fullName evidence="5">DUF2690 domain-containing protein</fullName>
    </recommendedName>
</protein>
<sequence length="411" mass="43324">MRDEGFLITVPPKYVAESLSGSDAPLNQRAGRPTPTHHADRWIRFGALRVDPWWERAEHIPPKLGNSGTAPVATWRDGGHRGKVGDMTRWRALPDDLEPEVADLIRELRGLKDVTELTLMALASKTAYSKSAWERYFNGKKLPPRQAVKALAEIAGPEHVVPLLALWQRAAQTETRGRPQEGDGGEAAEDERRTEAASATLGTAGEGSSSVKVDSGDDGDVDSDEGALPGRRRVRLRVLVGVCAATALLVGVALVLAVVLHPDGGRGAGKDARATASPSPVADDRSASPAGCRKETCEGKDPRLTGCGQDARTVASVWLSSTLIELRYSSRCQAAWGRILAAEVGDQVHVDTVDGRAQTGHVKFGVDAFSPMAPVADPSGARACATLTNKAATCTPQGSDALADPASSSGG</sequence>
<feature type="transmembrane region" description="Helical" evidence="2">
    <location>
        <begin position="238"/>
        <end position="260"/>
    </location>
</feature>
<dbReference type="Pfam" id="PF13560">
    <property type="entry name" value="HTH_31"/>
    <property type="match status" value="1"/>
</dbReference>
<comment type="caution">
    <text evidence="3">The sequence shown here is derived from an EMBL/GenBank/DDBJ whole genome shotgun (WGS) entry which is preliminary data.</text>
</comment>
<reference evidence="3" key="2">
    <citation type="submission" date="2020-09" db="EMBL/GenBank/DDBJ databases">
        <authorList>
            <person name="Sun Q."/>
            <person name="Ohkuma M."/>
        </authorList>
    </citation>
    <scope>NUCLEOTIDE SEQUENCE</scope>
    <source>
        <strain evidence="3">JCM 4386</strain>
    </source>
</reference>
<evidence type="ECO:0000256" key="2">
    <source>
        <dbReference type="SAM" id="Phobius"/>
    </source>
</evidence>
<gene>
    <name evidence="3" type="ORF">GCM10010269_60360</name>
</gene>
<organism evidence="3 4">
    <name type="scientific">Streptomyces humidus</name>
    <dbReference type="NCBI Taxonomy" id="52259"/>
    <lineage>
        <taxon>Bacteria</taxon>
        <taxon>Bacillati</taxon>
        <taxon>Actinomycetota</taxon>
        <taxon>Actinomycetes</taxon>
        <taxon>Kitasatosporales</taxon>
        <taxon>Streptomycetaceae</taxon>
        <taxon>Streptomyces</taxon>
    </lineage>
</organism>
<feature type="compositionally biased region" description="Low complexity" evidence="1">
    <location>
        <begin position="196"/>
        <end position="213"/>
    </location>
</feature>
<keyword evidence="2" id="KW-0472">Membrane</keyword>
<feature type="region of interest" description="Disordered" evidence="1">
    <location>
        <begin position="266"/>
        <end position="299"/>
    </location>
</feature>
<feature type="region of interest" description="Disordered" evidence="1">
    <location>
        <begin position="172"/>
        <end position="227"/>
    </location>
</feature>
<proteinExistence type="predicted"/>
<reference evidence="3" key="1">
    <citation type="journal article" date="2014" name="Int. J. Syst. Evol. Microbiol.">
        <title>Complete genome sequence of Corynebacterium casei LMG S-19264T (=DSM 44701T), isolated from a smear-ripened cheese.</title>
        <authorList>
            <consortium name="US DOE Joint Genome Institute (JGI-PGF)"/>
            <person name="Walter F."/>
            <person name="Albersmeier A."/>
            <person name="Kalinowski J."/>
            <person name="Ruckert C."/>
        </authorList>
    </citation>
    <scope>NUCLEOTIDE SEQUENCE</scope>
    <source>
        <strain evidence="3">JCM 4386</strain>
    </source>
</reference>